<feature type="transmembrane region" description="Helical" evidence="1">
    <location>
        <begin position="14"/>
        <end position="33"/>
    </location>
</feature>
<keyword evidence="1" id="KW-0472">Membrane</keyword>
<evidence type="ECO:0000256" key="1">
    <source>
        <dbReference type="SAM" id="Phobius"/>
    </source>
</evidence>
<accession>A0A6N6VXD3</accession>
<reference evidence="2 3" key="1">
    <citation type="submission" date="2019-10" db="EMBL/GenBank/DDBJ databases">
        <title>New species of Slilvanegrellaceae.</title>
        <authorList>
            <person name="Pitt A."/>
            <person name="Hahn M.W."/>
        </authorList>
    </citation>
    <scope>NUCLEOTIDE SEQUENCE [LARGE SCALE GENOMIC DNA]</scope>
    <source>
        <strain evidence="2 3">SP-Ram-0.45-NSY-1</strain>
    </source>
</reference>
<dbReference type="RefSeq" id="WP_153420542.1">
    <property type="nucleotide sequence ID" value="NZ_WFLM01000003.1"/>
</dbReference>
<gene>
    <name evidence="2" type="ORF">GCL60_09820</name>
</gene>
<protein>
    <submittedName>
        <fullName evidence="2">Uncharacterized protein</fullName>
    </submittedName>
</protein>
<proteinExistence type="predicted"/>
<dbReference type="EMBL" id="WFLM01000003">
    <property type="protein sequence ID" value="KAB8039143.1"/>
    <property type="molecule type" value="Genomic_DNA"/>
</dbReference>
<dbReference type="AlphaFoldDB" id="A0A6N6VXD3"/>
<keyword evidence="1" id="KW-0812">Transmembrane</keyword>
<keyword evidence="1" id="KW-1133">Transmembrane helix</keyword>
<evidence type="ECO:0000313" key="3">
    <source>
        <dbReference type="Proteomes" id="UP000437748"/>
    </source>
</evidence>
<keyword evidence="3" id="KW-1185">Reference proteome</keyword>
<sequence length="209" mass="23836">MHLDHLAYLVQKRMWLFFIPYVFISPIFYYYLFKAPSTPPEKIMPIAFVDANGNTRKLYCGKDDANDINMLALSEKTGKEMLNVLFSFPANKKETAARIATYSKYFSQERDSSIQNFLKSQAEKTLSLADSGASATFNITYISGGYDPKNKNYVVVSDLTQKLVRNGIETTKKFSVDIYLKMTAKDRKESEGIILEITSVKLRNIKNES</sequence>
<evidence type="ECO:0000313" key="2">
    <source>
        <dbReference type="EMBL" id="KAB8039143.1"/>
    </source>
</evidence>
<name>A0A6N6VXD3_9BACT</name>
<dbReference type="Proteomes" id="UP000437748">
    <property type="component" value="Unassembled WGS sequence"/>
</dbReference>
<comment type="caution">
    <text evidence="2">The sequence shown here is derived from an EMBL/GenBank/DDBJ whole genome shotgun (WGS) entry which is preliminary data.</text>
</comment>
<organism evidence="2 3">
    <name type="scientific">Silvanigrella paludirubra</name>
    <dbReference type="NCBI Taxonomy" id="2499159"/>
    <lineage>
        <taxon>Bacteria</taxon>
        <taxon>Pseudomonadati</taxon>
        <taxon>Bdellovibrionota</taxon>
        <taxon>Oligoflexia</taxon>
        <taxon>Silvanigrellales</taxon>
        <taxon>Silvanigrellaceae</taxon>
        <taxon>Silvanigrella</taxon>
    </lineage>
</organism>